<dbReference type="AlphaFoldDB" id="A0A6M4PLZ2"/>
<gene>
    <name evidence="3" type="ORF">HKX69_22530</name>
</gene>
<keyword evidence="2" id="KW-1133">Transmembrane helix</keyword>
<evidence type="ECO:0000313" key="3">
    <source>
        <dbReference type="EMBL" id="QJS11922.1"/>
    </source>
</evidence>
<feature type="compositionally biased region" description="Basic and acidic residues" evidence="1">
    <location>
        <begin position="11"/>
        <end position="20"/>
    </location>
</feature>
<feature type="transmembrane region" description="Helical" evidence="2">
    <location>
        <begin position="236"/>
        <end position="255"/>
    </location>
</feature>
<feature type="region of interest" description="Disordered" evidence="1">
    <location>
        <begin position="1"/>
        <end position="20"/>
    </location>
</feature>
<name>A0A6M4PLZ2_9ACTN</name>
<keyword evidence="2" id="KW-0812">Transmembrane</keyword>
<feature type="transmembrane region" description="Helical" evidence="2">
    <location>
        <begin position="210"/>
        <end position="230"/>
    </location>
</feature>
<dbReference type="RefSeq" id="WP_171156213.1">
    <property type="nucleotide sequence ID" value="NZ_CP053189.1"/>
</dbReference>
<accession>A0A6M4PLZ2</accession>
<feature type="transmembrane region" description="Helical" evidence="2">
    <location>
        <begin position="25"/>
        <end position="49"/>
    </location>
</feature>
<evidence type="ECO:0000256" key="1">
    <source>
        <dbReference type="SAM" id="MobiDB-lite"/>
    </source>
</evidence>
<dbReference type="KEGG" id="sarg:HKX69_22530"/>
<dbReference type="Proteomes" id="UP000502641">
    <property type="component" value="Chromosome"/>
</dbReference>
<evidence type="ECO:0000313" key="4">
    <source>
        <dbReference type="Proteomes" id="UP000502641"/>
    </source>
</evidence>
<feature type="transmembrane region" description="Helical" evidence="2">
    <location>
        <begin position="175"/>
        <end position="198"/>
    </location>
</feature>
<proteinExistence type="predicted"/>
<organism evidence="3 4">
    <name type="scientific">Streptomyces argyrophylli</name>
    <dbReference type="NCBI Taxonomy" id="2726118"/>
    <lineage>
        <taxon>Bacteria</taxon>
        <taxon>Bacillati</taxon>
        <taxon>Actinomycetota</taxon>
        <taxon>Actinomycetes</taxon>
        <taxon>Kitasatosporales</taxon>
        <taxon>Streptomycetaceae</taxon>
        <taxon>Streptomyces</taxon>
    </lineage>
</organism>
<dbReference type="EMBL" id="CP053189">
    <property type="protein sequence ID" value="QJS11922.1"/>
    <property type="molecule type" value="Genomic_DNA"/>
</dbReference>
<keyword evidence="2" id="KW-0472">Membrane</keyword>
<evidence type="ECO:0000256" key="2">
    <source>
        <dbReference type="SAM" id="Phobius"/>
    </source>
</evidence>
<sequence length="279" mass="30250">MVERAWAAAGKKGDSGRKPESRVRLTGMALIVLALTAAVLSYLAFTVWVPGRQERYEQYRAAGPCPAQAAPREAAAEDCLVTGHFTVTKTESTFTGKVTVYEATLRDQDDDSRDQDDDSRRTVVRFGDSRPLFDTLHRGDEVTATGWRGDIVALSKDGVRQNTSDAPRDEHSGNAALGVLLALLAAQSLVFGAVRLARPAACAPFVWEPYGRWLVFTDICVGVGVGAVSVWLDLPWWTVLVTVPVLVGAVMARLLSGRRRAAASSAKTTRHRDARVASR</sequence>
<protein>
    <submittedName>
        <fullName evidence="3">Uncharacterized protein</fullName>
    </submittedName>
</protein>
<reference evidence="3 4" key="1">
    <citation type="submission" date="2020-05" db="EMBL/GenBank/DDBJ databases">
        <authorList>
            <person name="Li K."/>
        </authorList>
    </citation>
    <scope>NUCLEOTIDE SEQUENCE [LARGE SCALE GENOMIC DNA]</scope>
    <source>
        <strain evidence="4">jing01</strain>
    </source>
</reference>
<keyword evidence="4" id="KW-1185">Reference proteome</keyword>